<dbReference type="GO" id="GO:0005634">
    <property type="term" value="C:nucleus"/>
    <property type="evidence" value="ECO:0007669"/>
    <property type="project" value="UniProtKB-SubCell"/>
</dbReference>
<dbReference type="InterPro" id="IPR008906">
    <property type="entry name" value="HATC_C_dom"/>
</dbReference>
<dbReference type="Proteomes" id="UP000695007">
    <property type="component" value="Unplaced"/>
</dbReference>
<evidence type="ECO:0000313" key="13">
    <source>
        <dbReference type="RefSeq" id="XP_011495450.1"/>
    </source>
</evidence>
<keyword evidence="11" id="KW-1185">Reference proteome</keyword>
<organism evidence="11 13">
    <name type="scientific">Ceratosolen solmsi marchali</name>
    <dbReference type="NCBI Taxonomy" id="326594"/>
    <lineage>
        <taxon>Eukaryota</taxon>
        <taxon>Metazoa</taxon>
        <taxon>Ecdysozoa</taxon>
        <taxon>Arthropoda</taxon>
        <taxon>Hexapoda</taxon>
        <taxon>Insecta</taxon>
        <taxon>Pterygota</taxon>
        <taxon>Neoptera</taxon>
        <taxon>Endopterygota</taxon>
        <taxon>Hymenoptera</taxon>
        <taxon>Apocrita</taxon>
        <taxon>Proctotrupomorpha</taxon>
        <taxon>Chalcidoidea</taxon>
        <taxon>Agaonidae</taxon>
        <taxon>Agaoninae</taxon>
        <taxon>Ceratosolen</taxon>
    </lineage>
</organism>
<evidence type="ECO:0000259" key="10">
    <source>
        <dbReference type="PROSITE" id="PS50808"/>
    </source>
</evidence>
<evidence type="ECO:0000256" key="8">
    <source>
        <dbReference type="ARBA" id="ARBA00023242"/>
    </source>
</evidence>
<dbReference type="AlphaFoldDB" id="A0AAJ6VMR7"/>
<dbReference type="KEGG" id="csol:105360279"/>
<gene>
    <name evidence="12 13" type="primary">LOC105360279</name>
</gene>
<protein>
    <submittedName>
        <fullName evidence="12 13">Zinc finger BED domain-containing protein 1-like</fullName>
    </submittedName>
</protein>
<keyword evidence="8" id="KW-0539">Nucleus</keyword>
<dbReference type="InterPro" id="IPR036236">
    <property type="entry name" value="Znf_C2H2_sf"/>
</dbReference>
<evidence type="ECO:0000313" key="12">
    <source>
        <dbReference type="RefSeq" id="XP_011495449.1"/>
    </source>
</evidence>
<dbReference type="PANTHER" id="PTHR46481:SF10">
    <property type="entry name" value="ZINC FINGER BED DOMAIN-CONTAINING PROTEIN 39"/>
    <property type="match status" value="1"/>
</dbReference>
<dbReference type="GO" id="GO:0003677">
    <property type="term" value="F:DNA binding"/>
    <property type="evidence" value="ECO:0007669"/>
    <property type="project" value="UniProtKB-KW"/>
</dbReference>
<evidence type="ECO:0000256" key="7">
    <source>
        <dbReference type="ARBA" id="ARBA00023163"/>
    </source>
</evidence>
<dbReference type="SMART" id="SM00614">
    <property type="entry name" value="ZnF_BED"/>
    <property type="match status" value="1"/>
</dbReference>
<keyword evidence="4" id="KW-0862">Zinc</keyword>
<evidence type="ECO:0000256" key="4">
    <source>
        <dbReference type="ARBA" id="ARBA00022833"/>
    </source>
</evidence>
<reference evidence="12 13" key="1">
    <citation type="submission" date="2025-04" db="UniProtKB">
        <authorList>
            <consortium name="RefSeq"/>
        </authorList>
    </citation>
    <scope>IDENTIFICATION</scope>
</reference>
<evidence type="ECO:0000256" key="9">
    <source>
        <dbReference type="PROSITE-ProRule" id="PRU00027"/>
    </source>
</evidence>
<keyword evidence="5" id="KW-0805">Transcription regulation</keyword>
<evidence type="ECO:0000256" key="1">
    <source>
        <dbReference type="ARBA" id="ARBA00004123"/>
    </source>
</evidence>
<dbReference type="GeneID" id="105360279"/>
<feature type="domain" description="BED-type" evidence="10">
    <location>
        <begin position="72"/>
        <end position="130"/>
    </location>
</feature>
<dbReference type="PROSITE" id="PS50808">
    <property type="entry name" value="ZF_BED"/>
    <property type="match status" value="1"/>
</dbReference>
<dbReference type="InterPro" id="IPR003656">
    <property type="entry name" value="Znf_BED"/>
</dbReference>
<dbReference type="InterPro" id="IPR052035">
    <property type="entry name" value="ZnF_BED_domain_contain"/>
</dbReference>
<dbReference type="GO" id="GO:0009791">
    <property type="term" value="P:post-embryonic development"/>
    <property type="evidence" value="ECO:0007669"/>
    <property type="project" value="UniProtKB-ARBA"/>
</dbReference>
<dbReference type="SUPFAM" id="SSF53098">
    <property type="entry name" value="Ribonuclease H-like"/>
    <property type="match status" value="1"/>
</dbReference>
<keyword evidence="6" id="KW-0238">DNA-binding</keyword>
<accession>A0AAJ6VMR7</accession>
<dbReference type="RefSeq" id="XP_011495450.1">
    <property type="nucleotide sequence ID" value="XM_011497148.1"/>
</dbReference>
<proteinExistence type="predicted"/>
<evidence type="ECO:0000313" key="11">
    <source>
        <dbReference type="Proteomes" id="UP000695007"/>
    </source>
</evidence>
<dbReference type="Pfam" id="PF05699">
    <property type="entry name" value="Dimer_Tnp_hAT"/>
    <property type="match status" value="1"/>
</dbReference>
<evidence type="ECO:0000256" key="2">
    <source>
        <dbReference type="ARBA" id="ARBA00022723"/>
    </source>
</evidence>
<evidence type="ECO:0000256" key="6">
    <source>
        <dbReference type="ARBA" id="ARBA00023125"/>
    </source>
</evidence>
<comment type="subcellular location">
    <subcellularLocation>
        <location evidence="1">Nucleus</location>
    </subcellularLocation>
</comment>
<name>A0AAJ6VMR7_9HYME</name>
<keyword evidence="7" id="KW-0804">Transcription</keyword>
<dbReference type="PANTHER" id="PTHR46481">
    <property type="entry name" value="ZINC FINGER BED DOMAIN-CONTAINING PROTEIN 4"/>
    <property type="match status" value="1"/>
</dbReference>
<evidence type="ECO:0000256" key="5">
    <source>
        <dbReference type="ARBA" id="ARBA00023015"/>
    </source>
</evidence>
<dbReference type="RefSeq" id="XP_011495449.1">
    <property type="nucleotide sequence ID" value="XM_011497147.1"/>
</dbReference>
<keyword evidence="2" id="KW-0479">Metal-binding</keyword>
<keyword evidence="3 9" id="KW-0863">Zinc-finger</keyword>
<dbReference type="GO" id="GO:0046983">
    <property type="term" value="F:protein dimerization activity"/>
    <property type="evidence" value="ECO:0007669"/>
    <property type="project" value="InterPro"/>
</dbReference>
<dbReference type="GO" id="GO:0008270">
    <property type="term" value="F:zinc ion binding"/>
    <property type="evidence" value="ECO:0007669"/>
    <property type="project" value="UniProtKB-KW"/>
</dbReference>
<dbReference type="InterPro" id="IPR012337">
    <property type="entry name" value="RNaseH-like_sf"/>
</dbReference>
<dbReference type="Pfam" id="PF02892">
    <property type="entry name" value="zf-BED"/>
    <property type="match status" value="1"/>
</dbReference>
<dbReference type="SUPFAM" id="SSF57667">
    <property type="entry name" value="beta-beta-alpha zinc fingers"/>
    <property type="match status" value="1"/>
</dbReference>
<evidence type="ECO:0000256" key="3">
    <source>
        <dbReference type="ARBA" id="ARBA00022771"/>
    </source>
</evidence>
<sequence length="758" mass="85863">MENQLIVCNKDEAIDVQDNVNSSELQSGVEIIEHEQEEEIIQPKRNGIQTVFAKFMEEKHSITYRKLVVPQSMRSIYWKFFGFPADDDGEILTRVKIVCLLCKTQIAYNRNTSNLRMHLQNKHVQELHDLEAISPPRKQIVTQESKERRAQKRMLKAAMATSTQHIYTTNADGTVQIGGDIQFMTDPFPDQCLEEDLNVGVNIAKPLKFMIKSGPTDNVLNSNNQNMQNMAFVMSDENQQQSNMNSKSVSEAIVEFLIIDLQLPEIVQEQGFQRLIATLKSPCQIPSKNSLEEEIIPKTYETFRETIFSNISSLTSEISLAVDEWASNFGEIFYTFFIYYQNPGEAVLESKMLCTIHGPREWDEIQWGSTVDSIFSDWYIKMEKITAVVVSTNRVELINAFISRGLSVIPCLLHSLQVCAQACFDNFQVANVLANCRAIIGAIISHPDSAAAFAMQEQLLGLEENTMVMDYPSVWTSTYTMLQQMIPRRDIITTILSGIEGIDLNAVDLNEEQWQVVNDLVDVLEPFKVTIMTLSEEKMPLISLLKPLLWQLVSAHLKIKENDSDIARSFKESLSEMLCERYSDPNVSLLLQIATTLDPRFKEVPYATDEDKKMVATPIKEMLTRLIEEEEDNSETKNEDESLAKKGRLSGMELLLGGLRANKRGMSIQEKANLELAQYQSESTAPLDNCPLQWWTKVSAKCPNLGSIASRYNCVPVCCPPPARIPAEVQMVYNAKRAALPPHLVDKLLFLHANHNLV</sequence>